<evidence type="ECO:0008006" key="3">
    <source>
        <dbReference type="Google" id="ProtNLM"/>
    </source>
</evidence>
<evidence type="ECO:0000313" key="1">
    <source>
        <dbReference type="EMBL" id="OJJ20742.1"/>
    </source>
</evidence>
<protein>
    <recommendedName>
        <fullName evidence="3">CopG family transcriptional regulator</fullName>
    </recommendedName>
</protein>
<dbReference type="STRING" id="1925591.BI308_20330"/>
<evidence type="ECO:0000313" key="2">
    <source>
        <dbReference type="Proteomes" id="UP000183940"/>
    </source>
</evidence>
<name>A0A1L9QM94_9CYAN</name>
<comment type="caution">
    <text evidence="1">The sequence shown here is derived from an EMBL/GenBank/DDBJ whole genome shotgun (WGS) entry which is preliminary data.</text>
</comment>
<gene>
    <name evidence="1" type="ORF">BI308_20330</name>
</gene>
<reference evidence="1" key="1">
    <citation type="submission" date="2016-10" db="EMBL/GenBank/DDBJ databases">
        <title>CRISPR-Cas defence system in Roseofilum reptotaenium: evidence of a bacteriophage-cyanobacterium arms race in the coral black band disease.</title>
        <authorList>
            <person name="Buerger P."/>
            <person name="Wood-Charlson E.M."/>
            <person name="Weynberg K.D."/>
            <person name="Willis B."/>
            <person name="Van Oppen M.J."/>
        </authorList>
    </citation>
    <scope>NUCLEOTIDE SEQUENCE [LARGE SCALE GENOMIC DNA]</scope>
    <source>
        <strain evidence="1">AO1-A</strain>
    </source>
</reference>
<accession>A0A1L9QM94</accession>
<organism evidence="1 2">
    <name type="scientific">Roseofilum reptotaenium AO1-A</name>
    <dbReference type="NCBI Taxonomy" id="1925591"/>
    <lineage>
        <taxon>Bacteria</taxon>
        <taxon>Bacillati</taxon>
        <taxon>Cyanobacteriota</taxon>
        <taxon>Cyanophyceae</taxon>
        <taxon>Desertifilales</taxon>
        <taxon>Desertifilaceae</taxon>
        <taxon>Roseofilum</taxon>
    </lineage>
</organism>
<keyword evidence="2" id="KW-1185">Reference proteome</keyword>
<proteinExistence type="predicted"/>
<sequence>MPTQPAIAEHLSPELAQIFLDGLPETIREGLLRRAQQINYPVWAVIEMAIAGYLDEEALSFTDCQPKLD</sequence>
<dbReference type="EMBL" id="MLAW01000046">
    <property type="protein sequence ID" value="OJJ20742.1"/>
    <property type="molecule type" value="Genomic_DNA"/>
</dbReference>
<dbReference type="Proteomes" id="UP000183940">
    <property type="component" value="Unassembled WGS sequence"/>
</dbReference>
<dbReference type="AlphaFoldDB" id="A0A1L9QM94"/>